<accession>A0A8J3RBZ6</accession>
<organism evidence="1 2">
    <name type="scientific">Sphaerimonospora thailandensis</name>
    <dbReference type="NCBI Taxonomy" id="795644"/>
    <lineage>
        <taxon>Bacteria</taxon>
        <taxon>Bacillati</taxon>
        <taxon>Actinomycetota</taxon>
        <taxon>Actinomycetes</taxon>
        <taxon>Streptosporangiales</taxon>
        <taxon>Streptosporangiaceae</taxon>
        <taxon>Sphaerimonospora</taxon>
    </lineage>
</organism>
<gene>
    <name evidence="1" type="ORF">Mth01_42780</name>
</gene>
<dbReference type="EMBL" id="BOOG01000043">
    <property type="protein sequence ID" value="GIH72025.1"/>
    <property type="molecule type" value="Genomic_DNA"/>
</dbReference>
<dbReference type="Proteomes" id="UP000610966">
    <property type="component" value="Unassembled WGS sequence"/>
</dbReference>
<evidence type="ECO:0000313" key="1">
    <source>
        <dbReference type="EMBL" id="GIH72025.1"/>
    </source>
</evidence>
<comment type="caution">
    <text evidence="1">The sequence shown here is derived from an EMBL/GenBank/DDBJ whole genome shotgun (WGS) entry which is preliminary data.</text>
</comment>
<evidence type="ECO:0000313" key="2">
    <source>
        <dbReference type="Proteomes" id="UP000610966"/>
    </source>
</evidence>
<sequence>MFQGDLERYMIVVLERLVKQWQKKPQLKMASAIVYRWACAETLFSRQLIDLDRTAQLHVGSRKACGTLITPQGPVQPVGRPASSIGGACLAVGRNQVVGRRPGADPGVVVGRITAETVHNNPSYDIHSKPVDARWVVQVKGRVNGAKDFHVLPKEGAVGGGAPA</sequence>
<name>A0A8J3RBZ6_9ACTN</name>
<proteinExistence type="predicted"/>
<dbReference type="AlphaFoldDB" id="A0A8J3RBZ6"/>
<reference evidence="1" key="1">
    <citation type="submission" date="2021-01" db="EMBL/GenBank/DDBJ databases">
        <title>Whole genome shotgun sequence of Sphaerimonospora thailandensis NBRC 107569.</title>
        <authorList>
            <person name="Komaki H."/>
            <person name="Tamura T."/>
        </authorList>
    </citation>
    <scope>NUCLEOTIDE SEQUENCE</scope>
    <source>
        <strain evidence="1">NBRC 107569</strain>
    </source>
</reference>
<keyword evidence="2" id="KW-1185">Reference proteome</keyword>
<protein>
    <submittedName>
        <fullName evidence="1">Uncharacterized protein</fullName>
    </submittedName>
</protein>